<dbReference type="Proteomes" id="UP000597459">
    <property type="component" value="Unassembled WGS sequence"/>
</dbReference>
<feature type="compositionally biased region" description="Low complexity" evidence="1">
    <location>
        <begin position="54"/>
        <end position="70"/>
    </location>
</feature>
<evidence type="ECO:0000256" key="1">
    <source>
        <dbReference type="SAM" id="MobiDB-lite"/>
    </source>
</evidence>
<evidence type="ECO:0000313" key="3">
    <source>
        <dbReference type="Proteomes" id="UP000597459"/>
    </source>
</evidence>
<dbReference type="RefSeq" id="WP_166313391.1">
    <property type="nucleotide sequence ID" value="NZ_JAHRDV010000001.1"/>
</dbReference>
<sequence length="70" mass="7479">MPPAGDDRTAQDRTHSPSLTPAAEAALQQRRADEAAALRANLKRRKEQARARQADTAPSPTPASHAPETP</sequence>
<proteinExistence type="predicted"/>
<evidence type="ECO:0000313" key="2">
    <source>
        <dbReference type="EMBL" id="NHO53247.1"/>
    </source>
</evidence>
<gene>
    <name evidence="2" type="ORF">GOB87_04635</name>
</gene>
<dbReference type="AlphaFoldDB" id="A0A967B3V1"/>
<protein>
    <submittedName>
        <fullName evidence="2">Uncharacterized protein</fullName>
    </submittedName>
</protein>
<organism evidence="2 3">
    <name type="scientific">Acetobacter estunensis</name>
    <dbReference type="NCBI Taxonomy" id="104097"/>
    <lineage>
        <taxon>Bacteria</taxon>
        <taxon>Pseudomonadati</taxon>
        <taxon>Pseudomonadota</taxon>
        <taxon>Alphaproteobacteria</taxon>
        <taxon>Acetobacterales</taxon>
        <taxon>Acetobacteraceae</taxon>
        <taxon>Acetobacter</taxon>
    </lineage>
</organism>
<name>A0A967B3V1_9PROT</name>
<accession>A0A967B3V1</accession>
<comment type="caution">
    <text evidence="2">The sequence shown here is derived from an EMBL/GenBank/DDBJ whole genome shotgun (WGS) entry which is preliminary data.</text>
</comment>
<feature type="compositionally biased region" description="Basic and acidic residues" evidence="1">
    <location>
        <begin position="1"/>
        <end position="15"/>
    </location>
</feature>
<reference evidence="2" key="1">
    <citation type="submission" date="2019-11" db="EMBL/GenBank/DDBJ databases">
        <title>Description of new Acetobacter species.</title>
        <authorList>
            <person name="Cleenwerck I."/>
            <person name="Sombolestani A.S."/>
        </authorList>
    </citation>
    <scope>NUCLEOTIDE SEQUENCE</scope>
    <source>
        <strain evidence="2">LMG 1626</strain>
    </source>
</reference>
<feature type="region of interest" description="Disordered" evidence="1">
    <location>
        <begin position="1"/>
        <end position="70"/>
    </location>
</feature>
<dbReference type="EMBL" id="WOTH01000006">
    <property type="protein sequence ID" value="NHO53247.1"/>
    <property type="molecule type" value="Genomic_DNA"/>
</dbReference>
<keyword evidence="3" id="KW-1185">Reference proteome</keyword>